<dbReference type="Gene3D" id="3.90.79.10">
    <property type="entry name" value="Nucleoside Triphosphate Pyrophosphohydrolase"/>
    <property type="match status" value="1"/>
</dbReference>
<organism evidence="6 7">
    <name type="scientific">Streptomyces cinerochromogenes</name>
    <dbReference type="NCBI Taxonomy" id="66422"/>
    <lineage>
        <taxon>Bacteria</taxon>
        <taxon>Bacillati</taxon>
        <taxon>Actinomycetota</taxon>
        <taxon>Actinomycetes</taxon>
        <taxon>Kitasatosporales</taxon>
        <taxon>Streptomycetaceae</taxon>
        <taxon>Streptomyces</taxon>
    </lineage>
</organism>
<dbReference type="RefSeq" id="WP_392823539.1">
    <property type="nucleotide sequence ID" value="NZ_JBICYV010000021.1"/>
</dbReference>
<dbReference type="InterPro" id="IPR000086">
    <property type="entry name" value="NUDIX_hydrolase_dom"/>
</dbReference>
<dbReference type="PANTHER" id="PTHR43046">
    <property type="entry name" value="GDP-MANNOSE MANNOSYL HYDROLASE"/>
    <property type="match status" value="1"/>
</dbReference>
<dbReference type="InterPro" id="IPR020476">
    <property type="entry name" value="Nudix_hydrolase"/>
</dbReference>
<evidence type="ECO:0000313" key="6">
    <source>
        <dbReference type="EMBL" id="MFG3015657.1"/>
    </source>
</evidence>
<evidence type="ECO:0000256" key="3">
    <source>
        <dbReference type="ARBA" id="ARBA00022801"/>
    </source>
</evidence>
<dbReference type="PROSITE" id="PS51462">
    <property type="entry name" value="NUDIX"/>
    <property type="match status" value="1"/>
</dbReference>
<name>A0ABW7BI79_9ACTN</name>
<dbReference type="EMBL" id="JBICYV010000021">
    <property type="protein sequence ID" value="MFG3015657.1"/>
    <property type="molecule type" value="Genomic_DNA"/>
</dbReference>
<dbReference type="Proteomes" id="UP001604267">
    <property type="component" value="Unassembled WGS sequence"/>
</dbReference>
<gene>
    <name evidence="6" type="ORF">ACGFZB_35490</name>
</gene>
<comment type="caution">
    <text evidence="6">The sequence shown here is derived from an EMBL/GenBank/DDBJ whole genome shotgun (WGS) entry which is preliminary data.</text>
</comment>
<protein>
    <submittedName>
        <fullName evidence="6">NUDIX domain-containing protein</fullName>
    </submittedName>
</protein>
<dbReference type="SUPFAM" id="SSF55811">
    <property type="entry name" value="Nudix"/>
    <property type="match status" value="1"/>
</dbReference>
<comment type="cofactor">
    <cofactor evidence="1">
        <name>Mg(2+)</name>
        <dbReference type="ChEBI" id="CHEBI:18420"/>
    </cofactor>
</comment>
<dbReference type="Pfam" id="PF00293">
    <property type="entry name" value="NUDIX"/>
    <property type="match status" value="1"/>
</dbReference>
<dbReference type="PANTHER" id="PTHR43046:SF14">
    <property type="entry name" value="MUTT_NUDIX FAMILY PROTEIN"/>
    <property type="match status" value="1"/>
</dbReference>
<comment type="similarity">
    <text evidence="2 4">Belongs to the Nudix hydrolase family.</text>
</comment>
<dbReference type="PROSITE" id="PS00893">
    <property type="entry name" value="NUDIX_BOX"/>
    <property type="match status" value="1"/>
</dbReference>
<evidence type="ECO:0000256" key="2">
    <source>
        <dbReference type="ARBA" id="ARBA00005582"/>
    </source>
</evidence>
<dbReference type="InterPro" id="IPR015797">
    <property type="entry name" value="NUDIX_hydrolase-like_dom_sf"/>
</dbReference>
<evidence type="ECO:0000256" key="4">
    <source>
        <dbReference type="RuleBase" id="RU003476"/>
    </source>
</evidence>
<evidence type="ECO:0000256" key="1">
    <source>
        <dbReference type="ARBA" id="ARBA00001946"/>
    </source>
</evidence>
<sequence>MTSPNLRHAVRAVILNEEDRILLCRFVLSEPSGTIVVWAAPGGGVKPDETPLDALRRELREEVGLILDNEPPHVWHQEAVDPGIAKGYDGIVNDYFLVRTTSFMPRGSLTNEQLAAENIKGMRWWQPQEILEYHGVDLFSPRNLGTPLAALIAEGIPSRPIRLGL</sequence>
<keyword evidence="3 4" id="KW-0378">Hydrolase</keyword>
<evidence type="ECO:0000313" key="7">
    <source>
        <dbReference type="Proteomes" id="UP001604267"/>
    </source>
</evidence>
<accession>A0ABW7BI79</accession>
<proteinExistence type="inferred from homology"/>
<keyword evidence="7" id="KW-1185">Reference proteome</keyword>
<reference evidence="6 7" key="1">
    <citation type="submission" date="2024-10" db="EMBL/GenBank/DDBJ databases">
        <title>The Natural Products Discovery Center: Release of the First 8490 Sequenced Strains for Exploring Actinobacteria Biosynthetic Diversity.</title>
        <authorList>
            <person name="Kalkreuter E."/>
            <person name="Kautsar S.A."/>
            <person name="Yang D."/>
            <person name="Bader C.D."/>
            <person name="Teijaro C.N."/>
            <person name="Fluegel L."/>
            <person name="Davis C.M."/>
            <person name="Simpson J.R."/>
            <person name="Lauterbach L."/>
            <person name="Steele A.D."/>
            <person name="Gui C."/>
            <person name="Meng S."/>
            <person name="Li G."/>
            <person name="Viehrig K."/>
            <person name="Ye F."/>
            <person name="Su P."/>
            <person name="Kiefer A.F."/>
            <person name="Nichols A."/>
            <person name="Cepeda A.J."/>
            <person name="Yan W."/>
            <person name="Fan B."/>
            <person name="Jiang Y."/>
            <person name="Adhikari A."/>
            <person name="Zheng C.-J."/>
            <person name="Schuster L."/>
            <person name="Cowan T.M."/>
            <person name="Smanski M.J."/>
            <person name="Chevrette M.G."/>
            <person name="De Carvalho L.P.S."/>
            <person name="Shen B."/>
        </authorList>
    </citation>
    <scope>NUCLEOTIDE SEQUENCE [LARGE SCALE GENOMIC DNA]</scope>
    <source>
        <strain evidence="6 7">NPDC048320</strain>
    </source>
</reference>
<dbReference type="InterPro" id="IPR020084">
    <property type="entry name" value="NUDIX_hydrolase_CS"/>
</dbReference>
<dbReference type="PRINTS" id="PR00502">
    <property type="entry name" value="NUDIXFAMILY"/>
</dbReference>
<evidence type="ECO:0000259" key="5">
    <source>
        <dbReference type="PROSITE" id="PS51462"/>
    </source>
</evidence>
<feature type="domain" description="Nudix hydrolase" evidence="5">
    <location>
        <begin position="5"/>
        <end position="151"/>
    </location>
</feature>